<dbReference type="EMBL" id="CM035425">
    <property type="protein sequence ID" value="KAH7331552.1"/>
    <property type="molecule type" value="Genomic_DNA"/>
</dbReference>
<sequence>MGESNIGSSRKSNHFCYHEAYHSCYIYRKFSKKELVKPAQTRFGYMFIMLSNLIDEKVYNGLRNMIVSIEYTMKKVSKTKKAEHVSSIILSPFFWRSCREIVHICAPILKILRLADREGSTMGLIYEMMD</sequence>
<dbReference type="AlphaFoldDB" id="A0A8T2SGD3"/>
<accession>A0A8T2SGD3</accession>
<comment type="caution">
    <text evidence="1">The sequence shown here is derived from an EMBL/GenBank/DDBJ whole genome shotgun (WGS) entry which is preliminary data.</text>
</comment>
<evidence type="ECO:0000313" key="1">
    <source>
        <dbReference type="EMBL" id="KAH7331552.1"/>
    </source>
</evidence>
<name>A0A8T2SGD3_CERRI</name>
<dbReference type="OrthoDB" id="2012664at2759"/>
<evidence type="ECO:0000313" key="2">
    <source>
        <dbReference type="Proteomes" id="UP000825935"/>
    </source>
</evidence>
<proteinExistence type="predicted"/>
<reference evidence="1" key="1">
    <citation type="submission" date="2021-08" db="EMBL/GenBank/DDBJ databases">
        <title>WGS assembly of Ceratopteris richardii.</title>
        <authorList>
            <person name="Marchant D.B."/>
            <person name="Chen G."/>
            <person name="Jenkins J."/>
            <person name="Shu S."/>
            <person name="Leebens-Mack J."/>
            <person name="Grimwood J."/>
            <person name="Schmutz J."/>
            <person name="Soltis P."/>
            <person name="Soltis D."/>
            <person name="Chen Z.-H."/>
        </authorList>
    </citation>
    <scope>NUCLEOTIDE SEQUENCE</scope>
    <source>
        <strain evidence="1">Whitten #5841</strain>
        <tissue evidence="1">Leaf</tissue>
    </source>
</reference>
<keyword evidence="2" id="KW-1185">Reference proteome</keyword>
<protein>
    <submittedName>
        <fullName evidence="1">Uncharacterized protein</fullName>
    </submittedName>
</protein>
<dbReference type="Proteomes" id="UP000825935">
    <property type="component" value="Chromosome 20"/>
</dbReference>
<organism evidence="1 2">
    <name type="scientific">Ceratopteris richardii</name>
    <name type="common">Triangle waterfern</name>
    <dbReference type="NCBI Taxonomy" id="49495"/>
    <lineage>
        <taxon>Eukaryota</taxon>
        <taxon>Viridiplantae</taxon>
        <taxon>Streptophyta</taxon>
        <taxon>Embryophyta</taxon>
        <taxon>Tracheophyta</taxon>
        <taxon>Polypodiopsida</taxon>
        <taxon>Polypodiidae</taxon>
        <taxon>Polypodiales</taxon>
        <taxon>Pteridineae</taxon>
        <taxon>Pteridaceae</taxon>
        <taxon>Parkerioideae</taxon>
        <taxon>Ceratopteris</taxon>
    </lineage>
</organism>
<gene>
    <name evidence="1" type="ORF">KP509_20G039900</name>
</gene>